<keyword evidence="2" id="KW-1185">Reference proteome</keyword>
<gene>
    <name evidence="1" type="ORF">EDD79_10278</name>
</gene>
<dbReference type="OrthoDB" id="6120799at2"/>
<proteinExistence type="predicted"/>
<evidence type="ECO:0000313" key="2">
    <source>
        <dbReference type="Proteomes" id="UP000295504"/>
    </source>
</evidence>
<dbReference type="RefSeq" id="WP_132848920.1">
    <property type="nucleotide sequence ID" value="NZ_CP058648.1"/>
</dbReference>
<dbReference type="Proteomes" id="UP000295504">
    <property type="component" value="Unassembled WGS sequence"/>
</dbReference>
<dbReference type="AlphaFoldDB" id="A0A4R2TV27"/>
<evidence type="ECO:0000313" key="1">
    <source>
        <dbReference type="EMBL" id="TCQ01489.1"/>
    </source>
</evidence>
<dbReference type="Gene3D" id="3.40.30.10">
    <property type="entry name" value="Glutaredoxin"/>
    <property type="match status" value="1"/>
</dbReference>
<reference evidence="1 2" key="1">
    <citation type="submission" date="2019-03" db="EMBL/GenBank/DDBJ databases">
        <title>Genomic Encyclopedia of Type Strains, Phase IV (KMG-IV): sequencing the most valuable type-strain genomes for metagenomic binning, comparative biology and taxonomic classification.</title>
        <authorList>
            <person name="Goeker M."/>
        </authorList>
    </citation>
    <scope>NUCLEOTIDE SEQUENCE [LARGE SCALE GENOMIC DNA]</scope>
    <source>
        <strain evidence="1 2">DSM 100013</strain>
    </source>
</reference>
<protein>
    <submittedName>
        <fullName evidence="1">Thioredoxin-like protein</fullName>
    </submittedName>
</protein>
<dbReference type="Pfam" id="PF14595">
    <property type="entry name" value="Thioredoxin_9"/>
    <property type="match status" value="1"/>
</dbReference>
<organism evidence="1 2">
    <name type="scientific">Serpentinicella alkaliphila</name>
    <dbReference type="NCBI Taxonomy" id="1734049"/>
    <lineage>
        <taxon>Bacteria</taxon>
        <taxon>Bacillati</taxon>
        <taxon>Bacillota</taxon>
        <taxon>Clostridia</taxon>
        <taxon>Peptostreptococcales</taxon>
        <taxon>Natronincolaceae</taxon>
        <taxon>Serpentinicella</taxon>
    </lineage>
</organism>
<name>A0A4R2TV27_9FIRM</name>
<sequence length="167" mass="19287">MILKELFEKGVDFQTFINLDGDINRDLILNTYNNIIIDGTLINSIKLIKKRINVLSFAEIWCPDCKINVPCLFKLTEINSNIQMRIVPREGNEEVMEKYKYEGKIRIPTFVVLDEEFNELGAFIETPKTLKRVINTGNELQVIIAKRKYNKGGYSIDTIEEVLSIIV</sequence>
<dbReference type="InterPro" id="IPR036249">
    <property type="entry name" value="Thioredoxin-like_sf"/>
</dbReference>
<comment type="caution">
    <text evidence="1">The sequence shown here is derived from an EMBL/GenBank/DDBJ whole genome shotgun (WGS) entry which is preliminary data.</text>
</comment>
<dbReference type="SUPFAM" id="SSF52833">
    <property type="entry name" value="Thioredoxin-like"/>
    <property type="match status" value="1"/>
</dbReference>
<dbReference type="EMBL" id="SLYC01000027">
    <property type="protein sequence ID" value="TCQ01489.1"/>
    <property type="molecule type" value="Genomic_DNA"/>
</dbReference>
<accession>A0A4R2TV27</accession>